<dbReference type="SMART" id="SM00028">
    <property type="entry name" value="TPR"/>
    <property type="match status" value="4"/>
</dbReference>
<keyword evidence="5 9" id="KW-0963">Cytoplasm</keyword>
<feature type="coiled-coil region" evidence="11">
    <location>
        <begin position="300"/>
        <end position="354"/>
    </location>
</feature>
<dbReference type="PIRSF" id="PIRSF038922">
    <property type="entry name" value="SRP72"/>
    <property type="match status" value="1"/>
</dbReference>
<keyword evidence="7 9" id="KW-0733">Signal recognition particle</keyword>
<comment type="caution">
    <text evidence="14">The sequence shown here is derived from an EMBL/GenBank/DDBJ whole genome shotgun (WGS) entry which is preliminary data.</text>
</comment>
<dbReference type="PANTHER" id="PTHR14094:SF9">
    <property type="entry name" value="SIGNAL RECOGNITION PARTICLE SUBUNIT SRP72"/>
    <property type="match status" value="1"/>
</dbReference>
<feature type="compositionally biased region" description="Basic residues" evidence="12">
    <location>
        <begin position="593"/>
        <end position="606"/>
    </location>
</feature>
<evidence type="ECO:0000256" key="7">
    <source>
        <dbReference type="ARBA" id="ARBA00023135"/>
    </source>
</evidence>
<evidence type="ECO:0000256" key="6">
    <source>
        <dbReference type="ARBA" id="ARBA00022824"/>
    </source>
</evidence>
<proteinExistence type="inferred from homology"/>
<feature type="region of interest" description="Disordered" evidence="12">
    <location>
        <begin position="434"/>
        <end position="457"/>
    </location>
</feature>
<evidence type="ECO:0000256" key="11">
    <source>
        <dbReference type="SAM" id="Coils"/>
    </source>
</evidence>
<dbReference type="AlphaFoldDB" id="A0A9Q0LHV0"/>
<accession>A0A9Q0LHV0</accession>
<keyword evidence="10" id="KW-0802">TPR repeat</keyword>
<evidence type="ECO:0000259" key="13">
    <source>
        <dbReference type="Pfam" id="PF08492"/>
    </source>
</evidence>
<dbReference type="PROSITE" id="PS50005">
    <property type="entry name" value="TPR"/>
    <property type="match status" value="1"/>
</dbReference>
<sequence length="678" mass="79981">MSKVQDLYSQLNKKIQSEEFEQAISICDQILKNNEKEEEAIQCKIVSMIYLSKFKECVEFFEKNEKIQNQMKFLYVYCLYKENLIEKGLEILEKEKDLTNDLLHLQAQMLYKSGLFQKARDIYFLLIDKRDDNSPETLTNLAACEATLLLENSNQVKEILSEKFVKEKQVFELFYNLSYLKLFRGDLVGSLELLEFSEKLCKDLDDDITLDLAQINTQKGYLFQIQNKFNQAEKFYNLSLQNKTEKSLMHTLASNNLAVIKSDQEIFTSLKKTKDIEDKEIQQKLLPKQKEFMKFNRCLILLFMNKLEKFEEGIQDLQKEFPQSDLIPLLFAALKTHQNKLNESLEILQNHKNQTLSIRLTQVHLHILKRNLKKAFEILTSIQEIQNFPATFSILLSILHQMKDDSSAKDLIQKTIHYYHNLIADLIQNYKNQENSNEKQKENENENSNENEKEKEIKQISTTQVFPTNLEQKDVKIIREYFKKILNVSGNFLLKIGNTSQAVKIFEQLIQFDPDDLVVISHLISAAAETEDFDFKQFHKYIPIFEKQLPELTKDFDVQKLVNLPTPDLSVLKEKLQTMKNQQENAAKEAKMNKPKKGRKRGKRLPKNYDPNTTPDPERWLPKYQRSSFRKQRKKKESRETQGLIPTEEITKPVVESRFRNPKNRPRKPQRKKYTKRK</sequence>
<reference evidence="14" key="1">
    <citation type="submission" date="2022-10" db="EMBL/GenBank/DDBJ databases">
        <title>Novel sulphate-reducing endosymbionts in the free-living metamonad Anaeramoeba.</title>
        <authorList>
            <person name="Jerlstrom-Hultqvist J."/>
            <person name="Cepicka I."/>
            <person name="Gallot-Lavallee L."/>
            <person name="Salas-Leiva D."/>
            <person name="Curtis B.A."/>
            <person name="Zahonova K."/>
            <person name="Pipaliya S."/>
            <person name="Dacks J."/>
            <person name="Roger A.J."/>
        </authorList>
    </citation>
    <scope>NUCLEOTIDE SEQUENCE</scope>
    <source>
        <strain evidence="14">BMAN</strain>
    </source>
</reference>
<dbReference type="Gene3D" id="1.25.40.10">
    <property type="entry name" value="Tetratricopeptide repeat domain"/>
    <property type="match status" value="2"/>
</dbReference>
<feature type="compositionally biased region" description="Basic and acidic residues" evidence="12">
    <location>
        <begin position="436"/>
        <end position="457"/>
    </location>
</feature>
<dbReference type="InterPro" id="IPR011990">
    <property type="entry name" value="TPR-like_helical_dom_sf"/>
</dbReference>
<dbReference type="SUPFAM" id="SSF48452">
    <property type="entry name" value="TPR-like"/>
    <property type="match status" value="2"/>
</dbReference>
<feature type="compositionally biased region" description="Basic residues" evidence="12">
    <location>
        <begin position="660"/>
        <end position="678"/>
    </location>
</feature>
<feature type="compositionally biased region" description="Basic and acidic residues" evidence="12">
    <location>
        <begin position="649"/>
        <end position="659"/>
    </location>
</feature>
<dbReference type="PANTHER" id="PTHR14094">
    <property type="entry name" value="SIGNAL RECOGNITION PARTICLE 72"/>
    <property type="match status" value="1"/>
</dbReference>
<comment type="subcellular location">
    <subcellularLocation>
        <location evidence="2 9">Cytoplasm</location>
    </subcellularLocation>
    <subcellularLocation>
        <location evidence="1">Endoplasmic reticulum</location>
    </subcellularLocation>
</comment>
<comment type="function">
    <text evidence="9">Component of the signal recognition particle (SRP) complex, a ribonucleoprotein complex that mediates the cotranslational targeting of secretory and membrane proteins to the endoplasmic reticulum (ER).</text>
</comment>
<organism evidence="14 15">
    <name type="scientific">Anaeramoeba ignava</name>
    <name type="common">Anaerobic marine amoeba</name>
    <dbReference type="NCBI Taxonomy" id="1746090"/>
    <lineage>
        <taxon>Eukaryota</taxon>
        <taxon>Metamonada</taxon>
        <taxon>Anaeramoebidae</taxon>
        <taxon>Anaeramoeba</taxon>
    </lineage>
</organism>
<feature type="region of interest" description="Disordered" evidence="12">
    <location>
        <begin position="581"/>
        <end position="678"/>
    </location>
</feature>
<evidence type="ECO:0000256" key="1">
    <source>
        <dbReference type="ARBA" id="ARBA00004240"/>
    </source>
</evidence>
<evidence type="ECO:0000256" key="4">
    <source>
        <dbReference type="ARBA" id="ARBA00018350"/>
    </source>
</evidence>
<feature type="repeat" description="TPR" evidence="10">
    <location>
        <begin position="483"/>
        <end position="516"/>
    </location>
</feature>
<dbReference type="Pfam" id="PF17004">
    <property type="entry name" value="SRP_TPR_like"/>
    <property type="match status" value="1"/>
</dbReference>
<keyword evidence="8 9" id="KW-0687">Ribonucleoprotein</keyword>
<keyword evidence="11" id="KW-0175">Coiled coil</keyword>
<evidence type="ECO:0000256" key="3">
    <source>
        <dbReference type="ARBA" id="ARBA00007676"/>
    </source>
</evidence>
<dbReference type="GO" id="GO:0005783">
    <property type="term" value="C:endoplasmic reticulum"/>
    <property type="evidence" value="ECO:0007669"/>
    <property type="project" value="UniProtKB-SubCell"/>
</dbReference>
<dbReference type="InterPro" id="IPR026270">
    <property type="entry name" value="SRP72"/>
</dbReference>
<evidence type="ECO:0000313" key="14">
    <source>
        <dbReference type="EMBL" id="KAJ5073641.1"/>
    </source>
</evidence>
<dbReference type="OrthoDB" id="5421607at2759"/>
<dbReference type="InterPro" id="IPR031545">
    <property type="entry name" value="SRP72_TPR-like"/>
</dbReference>
<dbReference type="GO" id="GO:0008312">
    <property type="term" value="F:7S RNA binding"/>
    <property type="evidence" value="ECO:0007669"/>
    <property type="project" value="InterPro"/>
</dbReference>
<dbReference type="InterPro" id="IPR013699">
    <property type="entry name" value="Signal_recog_part_SRP72_RNA-bd"/>
</dbReference>
<protein>
    <recommendedName>
        <fullName evidence="4 9">Signal recognition particle subunit SRP72</fullName>
    </recommendedName>
</protein>
<evidence type="ECO:0000256" key="10">
    <source>
        <dbReference type="PROSITE-ProRule" id="PRU00339"/>
    </source>
</evidence>
<gene>
    <name evidence="14" type="ORF">M0811_08478</name>
</gene>
<dbReference type="GO" id="GO:0006614">
    <property type="term" value="P:SRP-dependent cotranslational protein targeting to membrane"/>
    <property type="evidence" value="ECO:0007669"/>
    <property type="project" value="UniProtKB-UniRule"/>
</dbReference>
<evidence type="ECO:0000256" key="12">
    <source>
        <dbReference type="SAM" id="MobiDB-lite"/>
    </source>
</evidence>
<comment type="similarity">
    <text evidence="3 9">Belongs to the SRP72 family.</text>
</comment>
<dbReference type="InterPro" id="IPR019734">
    <property type="entry name" value="TPR_rpt"/>
</dbReference>
<dbReference type="GO" id="GO:0043022">
    <property type="term" value="F:ribosome binding"/>
    <property type="evidence" value="ECO:0007669"/>
    <property type="project" value="TreeGrafter"/>
</dbReference>
<dbReference type="Proteomes" id="UP001149090">
    <property type="component" value="Unassembled WGS sequence"/>
</dbReference>
<evidence type="ECO:0000256" key="2">
    <source>
        <dbReference type="ARBA" id="ARBA00004496"/>
    </source>
</evidence>
<dbReference type="EMBL" id="JAPDFW010000073">
    <property type="protein sequence ID" value="KAJ5073641.1"/>
    <property type="molecule type" value="Genomic_DNA"/>
</dbReference>
<name>A0A9Q0LHV0_ANAIG</name>
<keyword evidence="15" id="KW-1185">Reference proteome</keyword>
<dbReference type="OMA" id="ELACNER"/>
<feature type="domain" description="Signal recognition particle SRP72 subunit RNA-binding" evidence="13">
    <location>
        <begin position="581"/>
        <end position="631"/>
    </location>
</feature>
<keyword evidence="6" id="KW-0256">Endoplasmic reticulum</keyword>
<evidence type="ECO:0000313" key="15">
    <source>
        <dbReference type="Proteomes" id="UP001149090"/>
    </source>
</evidence>
<evidence type="ECO:0000256" key="8">
    <source>
        <dbReference type="ARBA" id="ARBA00023274"/>
    </source>
</evidence>
<dbReference type="Pfam" id="PF08492">
    <property type="entry name" value="SRP72"/>
    <property type="match status" value="1"/>
</dbReference>
<dbReference type="GO" id="GO:0005786">
    <property type="term" value="C:signal recognition particle, endoplasmic reticulum targeting"/>
    <property type="evidence" value="ECO:0007669"/>
    <property type="project" value="UniProtKB-UniRule"/>
</dbReference>
<evidence type="ECO:0000256" key="5">
    <source>
        <dbReference type="ARBA" id="ARBA00022490"/>
    </source>
</evidence>
<evidence type="ECO:0000256" key="9">
    <source>
        <dbReference type="PIRNR" id="PIRNR038922"/>
    </source>
</evidence>